<evidence type="ECO:0000259" key="6">
    <source>
        <dbReference type="Pfam" id="PF03151"/>
    </source>
</evidence>
<evidence type="ECO:0000313" key="7">
    <source>
        <dbReference type="EMBL" id="KAK9841433.1"/>
    </source>
</evidence>
<dbReference type="GO" id="GO:0016020">
    <property type="term" value="C:membrane"/>
    <property type="evidence" value="ECO:0007669"/>
    <property type="project" value="UniProtKB-SubCell"/>
</dbReference>
<comment type="subcellular location">
    <subcellularLocation>
        <location evidence="1">Membrane</location>
        <topology evidence="1">Multi-pass membrane protein</topology>
    </subcellularLocation>
</comment>
<gene>
    <name evidence="7" type="ORF">WJX74_005727</name>
</gene>
<organism evidence="7 8">
    <name type="scientific">Apatococcus lobatus</name>
    <dbReference type="NCBI Taxonomy" id="904363"/>
    <lineage>
        <taxon>Eukaryota</taxon>
        <taxon>Viridiplantae</taxon>
        <taxon>Chlorophyta</taxon>
        <taxon>core chlorophytes</taxon>
        <taxon>Trebouxiophyceae</taxon>
        <taxon>Chlorellales</taxon>
        <taxon>Chlorellaceae</taxon>
        <taxon>Apatococcus</taxon>
    </lineage>
</organism>
<keyword evidence="4 5" id="KW-0472">Membrane</keyword>
<feature type="transmembrane region" description="Helical" evidence="5">
    <location>
        <begin position="72"/>
        <end position="96"/>
    </location>
</feature>
<feature type="domain" description="Sugar phosphate transporter" evidence="6">
    <location>
        <begin position="8"/>
        <end position="294"/>
    </location>
</feature>
<dbReference type="AlphaFoldDB" id="A0AAW1S5B2"/>
<dbReference type="SUPFAM" id="SSF103481">
    <property type="entry name" value="Multidrug resistance efflux transporter EmrE"/>
    <property type="match status" value="2"/>
</dbReference>
<feature type="transmembrane region" description="Helical" evidence="5">
    <location>
        <begin position="185"/>
        <end position="204"/>
    </location>
</feature>
<feature type="transmembrane region" description="Helical" evidence="5">
    <location>
        <begin position="249"/>
        <end position="269"/>
    </location>
</feature>
<comment type="caution">
    <text evidence="7">The sequence shown here is derived from an EMBL/GenBank/DDBJ whole genome shotgun (WGS) entry which is preliminary data.</text>
</comment>
<evidence type="ECO:0000256" key="4">
    <source>
        <dbReference type="ARBA" id="ARBA00023136"/>
    </source>
</evidence>
<feature type="transmembrane region" description="Helical" evidence="5">
    <location>
        <begin position="37"/>
        <end position="60"/>
    </location>
</feature>
<keyword evidence="3 5" id="KW-1133">Transmembrane helix</keyword>
<evidence type="ECO:0000256" key="1">
    <source>
        <dbReference type="ARBA" id="ARBA00004141"/>
    </source>
</evidence>
<evidence type="ECO:0000256" key="3">
    <source>
        <dbReference type="ARBA" id="ARBA00022989"/>
    </source>
</evidence>
<evidence type="ECO:0000313" key="8">
    <source>
        <dbReference type="Proteomes" id="UP001438707"/>
    </source>
</evidence>
<dbReference type="EMBL" id="JALJOS010000003">
    <property type="protein sequence ID" value="KAK9841433.1"/>
    <property type="molecule type" value="Genomic_DNA"/>
</dbReference>
<feature type="transmembrane region" description="Helical" evidence="5">
    <location>
        <begin position="154"/>
        <end position="173"/>
    </location>
</feature>
<reference evidence="7 8" key="1">
    <citation type="journal article" date="2024" name="Nat. Commun.">
        <title>Phylogenomics reveals the evolutionary origins of lichenization in chlorophyte algae.</title>
        <authorList>
            <person name="Puginier C."/>
            <person name="Libourel C."/>
            <person name="Otte J."/>
            <person name="Skaloud P."/>
            <person name="Haon M."/>
            <person name="Grisel S."/>
            <person name="Petersen M."/>
            <person name="Berrin J.G."/>
            <person name="Delaux P.M."/>
            <person name="Dal Grande F."/>
            <person name="Keller J."/>
        </authorList>
    </citation>
    <scope>NUCLEOTIDE SEQUENCE [LARGE SCALE GENOMIC DNA]</scope>
    <source>
        <strain evidence="7 8">SAG 2145</strain>
    </source>
</reference>
<evidence type="ECO:0000256" key="5">
    <source>
        <dbReference type="SAM" id="Phobius"/>
    </source>
</evidence>
<dbReference type="Proteomes" id="UP001438707">
    <property type="component" value="Unassembled WGS sequence"/>
</dbReference>
<evidence type="ECO:0000256" key="2">
    <source>
        <dbReference type="ARBA" id="ARBA00022692"/>
    </source>
</evidence>
<feature type="transmembrane region" description="Helical" evidence="5">
    <location>
        <begin position="275"/>
        <end position="296"/>
    </location>
</feature>
<dbReference type="InterPro" id="IPR004853">
    <property type="entry name" value="Sugar_P_trans_dom"/>
</dbReference>
<protein>
    <recommendedName>
        <fullName evidence="6">Sugar phosphate transporter domain-containing protein</fullName>
    </recommendedName>
</protein>
<name>A0AAW1S5B2_9CHLO</name>
<dbReference type="PANTHER" id="PTHR11132">
    <property type="entry name" value="SOLUTE CARRIER FAMILY 35"/>
    <property type="match status" value="1"/>
</dbReference>
<dbReference type="InterPro" id="IPR050186">
    <property type="entry name" value="TPT_transporter"/>
</dbReference>
<dbReference type="InterPro" id="IPR037185">
    <property type="entry name" value="EmrE-like"/>
</dbReference>
<proteinExistence type="predicted"/>
<keyword evidence="8" id="KW-1185">Reference proteome</keyword>
<sequence>MKPVLLLATIIAFLVLNTTLNMLNRWVLGVYRFKFPIFLTMSHLAIGFCILAPVMALPTFRPLHHPTIRKQGRGIAAVGFFKVMNIVLNNASLVYITLSLNQIIRSAIPVITAGIGVFVENKIPTGPELSSLLLLTSGVVLSVWEGSITGSVTGIAIALSSTLSGAAMLSFSGKILSEKLDVLRLTFYTAPVSVGVLIPFFIFQEAVPLWQHFQQNGYSVLLLILIGAVNAVAYNILHYQVIFATSSIMTPVIGMIKVIGVIVLSAVYLGEKRIFSLRMLLGCALAIAGFGAYSLLQSQRRAHEVGRASAVGSTDEKYLLQRPSSV</sequence>
<dbReference type="Pfam" id="PF03151">
    <property type="entry name" value="TPT"/>
    <property type="match status" value="1"/>
</dbReference>
<keyword evidence="2 5" id="KW-0812">Transmembrane</keyword>
<accession>A0AAW1S5B2</accession>
<feature type="transmembrane region" description="Helical" evidence="5">
    <location>
        <begin position="216"/>
        <end position="237"/>
    </location>
</feature>